<organism evidence="2 3">
    <name type="scientific">Trichinella zimbabwensis</name>
    <dbReference type="NCBI Taxonomy" id="268475"/>
    <lineage>
        <taxon>Eukaryota</taxon>
        <taxon>Metazoa</taxon>
        <taxon>Ecdysozoa</taxon>
        <taxon>Nematoda</taxon>
        <taxon>Enoplea</taxon>
        <taxon>Dorylaimia</taxon>
        <taxon>Trichinellida</taxon>
        <taxon>Trichinellidae</taxon>
        <taxon>Trichinella</taxon>
    </lineage>
</organism>
<keyword evidence="3" id="KW-1185">Reference proteome</keyword>
<reference evidence="2 3" key="1">
    <citation type="submission" date="2015-01" db="EMBL/GenBank/DDBJ databases">
        <title>Evolution of Trichinella species and genotypes.</title>
        <authorList>
            <person name="Korhonen P.K."/>
            <person name="Edoardo P."/>
            <person name="Giuseppe L.R."/>
            <person name="Gasser R.B."/>
        </authorList>
    </citation>
    <scope>NUCLEOTIDE SEQUENCE [LARGE SCALE GENOMIC DNA]</scope>
    <source>
        <strain evidence="2">ISS1029</strain>
    </source>
</reference>
<name>A0A0V1GZT7_9BILA</name>
<dbReference type="Proteomes" id="UP000055024">
    <property type="component" value="Unassembled WGS sequence"/>
</dbReference>
<dbReference type="AlphaFoldDB" id="A0A0V1GZT7"/>
<proteinExistence type="predicted"/>
<dbReference type="EMBL" id="JYDP01000191">
    <property type="protein sequence ID" value="KRZ03507.1"/>
    <property type="molecule type" value="Genomic_DNA"/>
</dbReference>
<evidence type="ECO:0000313" key="3">
    <source>
        <dbReference type="Proteomes" id="UP000055024"/>
    </source>
</evidence>
<evidence type="ECO:0000313" key="2">
    <source>
        <dbReference type="EMBL" id="KRZ03507.1"/>
    </source>
</evidence>
<keyword evidence="1" id="KW-0732">Signal</keyword>
<feature type="chain" id="PRO_5006878723" description="PiggyBac transposable element-derived protein domain-containing protein" evidence="1">
    <location>
        <begin position="37"/>
        <end position="92"/>
    </location>
</feature>
<comment type="caution">
    <text evidence="2">The sequence shown here is derived from an EMBL/GenBank/DDBJ whole genome shotgun (WGS) entry which is preliminary data.</text>
</comment>
<sequence>MATFCRFRAAIPLIPPLSQFIAVFLADLSARTTVDAQQTILYKPSSTGRVKFMVTTMLGGCDYMHAINKYIAAAKCINEQRCTPKMTTGHHN</sequence>
<gene>
    <name evidence="2" type="ORF">T11_9647</name>
</gene>
<accession>A0A0V1GZT7</accession>
<evidence type="ECO:0000256" key="1">
    <source>
        <dbReference type="SAM" id="SignalP"/>
    </source>
</evidence>
<protein>
    <recommendedName>
        <fullName evidence="4">PiggyBac transposable element-derived protein domain-containing protein</fullName>
    </recommendedName>
</protein>
<evidence type="ECO:0008006" key="4">
    <source>
        <dbReference type="Google" id="ProtNLM"/>
    </source>
</evidence>
<feature type="signal peptide" evidence="1">
    <location>
        <begin position="1"/>
        <end position="36"/>
    </location>
</feature>